<feature type="region of interest" description="Disordered" evidence="1">
    <location>
        <begin position="1"/>
        <end position="40"/>
    </location>
</feature>
<evidence type="ECO:0000256" key="1">
    <source>
        <dbReference type="SAM" id="MobiDB-lite"/>
    </source>
</evidence>
<accession>E8N8Y9</accession>
<dbReference type="AlphaFoldDB" id="E8N8Y9"/>
<evidence type="ECO:0000313" key="2">
    <source>
        <dbReference type="EMBL" id="BAJ73198.1"/>
    </source>
</evidence>
<reference key="2">
    <citation type="submission" date="2011-02" db="EMBL/GenBank/DDBJ databases">
        <title>Genome sequence of Microbacterium testaceum StLB037.</title>
        <authorList>
            <person name="Morohoshi T."/>
            <person name="Wang W.Z."/>
            <person name="Someya N."/>
            <person name="Ikeda T."/>
        </authorList>
    </citation>
    <scope>NUCLEOTIDE SEQUENCE</scope>
    <source>
        <strain>StLB037</strain>
    </source>
</reference>
<reference evidence="2 3" key="1">
    <citation type="journal article" date="2011" name="J. Bacteriol.">
        <title>Genome sequence of Microbacterium testaceum StLB037, an N-acylhomoserine lactone-degrading bacterium isolated from potato leaves.</title>
        <authorList>
            <person name="Morohoshi T."/>
            <person name="Wang W.-Z."/>
            <person name="Someya N."/>
            <person name="Ikeda T."/>
        </authorList>
    </citation>
    <scope>NUCLEOTIDE SEQUENCE [LARGE SCALE GENOMIC DNA]</scope>
    <source>
        <strain evidence="2 3">StLB037</strain>
    </source>
</reference>
<dbReference type="EMBL" id="AP012052">
    <property type="protein sequence ID" value="BAJ73198.1"/>
    <property type="molecule type" value="Genomic_DNA"/>
</dbReference>
<feature type="region of interest" description="Disordered" evidence="1">
    <location>
        <begin position="101"/>
        <end position="133"/>
    </location>
</feature>
<sequence length="133" mass="14398">MTPQGGRKGDQNHGFDAFQGVKSASAQLRDRGKSTFSSHPVRLADKGDIKWTSIGTREYVPREALVGFIKETPIAATVAATHAERPKARLCPRSARLGLEAPGERYRETPASAGSIEGIVDAERTPHWYPADG</sequence>
<protein>
    <submittedName>
        <fullName evidence="2">Uncharacterized protein</fullName>
    </submittedName>
</protein>
<dbReference type="KEGG" id="mts:MTES_0234"/>
<name>E8N8Y9_MICTS</name>
<dbReference type="STRING" id="979556.MTES_0234"/>
<organism evidence="2 3">
    <name type="scientific">Microbacterium testaceum (strain StLB037)</name>
    <dbReference type="NCBI Taxonomy" id="979556"/>
    <lineage>
        <taxon>Bacteria</taxon>
        <taxon>Bacillati</taxon>
        <taxon>Actinomycetota</taxon>
        <taxon>Actinomycetes</taxon>
        <taxon>Micrococcales</taxon>
        <taxon>Microbacteriaceae</taxon>
        <taxon>Microbacterium</taxon>
    </lineage>
</organism>
<dbReference type="Proteomes" id="UP000008975">
    <property type="component" value="Chromosome"/>
</dbReference>
<dbReference type="HOGENOM" id="CLU_1904338_0_0_11"/>
<proteinExistence type="predicted"/>
<gene>
    <name evidence="2" type="ordered locus">MTES_0234</name>
</gene>
<evidence type="ECO:0000313" key="3">
    <source>
        <dbReference type="Proteomes" id="UP000008975"/>
    </source>
</evidence>